<dbReference type="Gene3D" id="3.40.50.1820">
    <property type="entry name" value="alpha/beta hydrolase"/>
    <property type="match status" value="1"/>
</dbReference>
<dbReference type="GO" id="GO:0044550">
    <property type="term" value="P:secondary metabolite biosynthetic process"/>
    <property type="evidence" value="ECO:0007669"/>
    <property type="project" value="TreeGrafter"/>
</dbReference>
<keyword evidence="5" id="KW-1185">Reference proteome</keyword>
<dbReference type="GO" id="GO:0016787">
    <property type="term" value="F:hydrolase activity"/>
    <property type="evidence" value="ECO:0007669"/>
    <property type="project" value="UniProtKB-KW"/>
</dbReference>
<dbReference type="Pfam" id="PF03959">
    <property type="entry name" value="FSH1"/>
    <property type="match status" value="1"/>
</dbReference>
<dbReference type="Proteomes" id="UP000799428">
    <property type="component" value="Unassembled WGS sequence"/>
</dbReference>
<evidence type="ECO:0000313" key="4">
    <source>
        <dbReference type="EMBL" id="KAF2712949.1"/>
    </source>
</evidence>
<name>A0A6G1KJC7_9PLEO</name>
<evidence type="ECO:0000259" key="3">
    <source>
        <dbReference type="Pfam" id="PF03959"/>
    </source>
</evidence>
<accession>A0A6G1KJC7</accession>
<dbReference type="OrthoDB" id="414698at2759"/>
<keyword evidence="2" id="KW-0378">Hydrolase</keyword>
<evidence type="ECO:0000256" key="1">
    <source>
        <dbReference type="ARBA" id="ARBA00005863"/>
    </source>
</evidence>
<dbReference type="InterPro" id="IPR005645">
    <property type="entry name" value="FSH-like_dom"/>
</dbReference>
<organism evidence="4 5">
    <name type="scientific">Pleomassaria siparia CBS 279.74</name>
    <dbReference type="NCBI Taxonomy" id="1314801"/>
    <lineage>
        <taxon>Eukaryota</taxon>
        <taxon>Fungi</taxon>
        <taxon>Dikarya</taxon>
        <taxon>Ascomycota</taxon>
        <taxon>Pezizomycotina</taxon>
        <taxon>Dothideomycetes</taxon>
        <taxon>Pleosporomycetidae</taxon>
        <taxon>Pleosporales</taxon>
        <taxon>Pleomassariaceae</taxon>
        <taxon>Pleomassaria</taxon>
    </lineage>
</organism>
<reference evidence="4" key="1">
    <citation type="journal article" date="2020" name="Stud. Mycol.">
        <title>101 Dothideomycetes genomes: a test case for predicting lifestyles and emergence of pathogens.</title>
        <authorList>
            <person name="Haridas S."/>
            <person name="Albert R."/>
            <person name="Binder M."/>
            <person name="Bloem J."/>
            <person name="Labutti K."/>
            <person name="Salamov A."/>
            <person name="Andreopoulos B."/>
            <person name="Baker S."/>
            <person name="Barry K."/>
            <person name="Bills G."/>
            <person name="Bluhm B."/>
            <person name="Cannon C."/>
            <person name="Castanera R."/>
            <person name="Culley D."/>
            <person name="Daum C."/>
            <person name="Ezra D."/>
            <person name="Gonzalez J."/>
            <person name="Henrissat B."/>
            <person name="Kuo A."/>
            <person name="Liang C."/>
            <person name="Lipzen A."/>
            <person name="Lutzoni F."/>
            <person name="Magnuson J."/>
            <person name="Mondo S."/>
            <person name="Nolan M."/>
            <person name="Ohm R."/>
            <person name="Pangilinan J."/>
            <person name="Park H.-J."/>
            <person name="Ramirez L."/>
            <person name="Alfaro M."/>
            <person name="Sun H."/>
            <person name="Tritt A."/>
            <person name="Yoshinaga Y."/>
            <person name="Zwiers L.-H."/>
            <person name="Turgeon B."/>
            <person name="Goodwin S."/>
            <person name="Spatafora J."/>
            <person name="Crous P."/>
            <person name="Grigoriev I."/>
        </authorList>
    </citation>
    <scope>NUCLEOTIDE SEQUENCE</scope>
    <source>
        <strain evidence="4">CBS 279.74</strain>
    </source>
</reference>
<dbReference type="InterPro" id="IPR050593">
    <property type="entry name" value="LovG"/>
</dbReference>
<dbReference type="PANTHER" id="PTHR48070">
    <property type="entry name" value="ESTERASE OVCA2"/>
    <property type="match status" value="1"/>
</dbReference>
<evidence type="ECO:0000313" key="5">
    <source>
        <dbReference type="Proteomes" id="UP000799428"/>
    </source>
</evidence>
<dbReference type="PANTHER" id="PTHR48070:SF3">
    <property type="entry name" value="ESTERASE DBAE-RELATED"/>
    <property type="match status" value="1"/>
</dbReference>
<dbReference type="GO" id="GO:0005634">
    <property type="term" value="C:nucleus"/>
    <property type="evidence" value="ECO:0007669"/>
    <property type="project" value="TreeGrafter"/>
</dbReference>
<sequence>MASSTTTNGTPKPTLLAFHGSGSNATCHHIQLLRLSKYLNKHFQIEDMNAPFPSAAGPGVLPFFEGMGPYKRWLPLSEITSKESMENGTGTHIMAPEVEDLIRSTVSRIHTEGGKVVGLIGFSQGTKIVAGLLRACEIRRAVQAAGATSGIDAKEVDWLDFHFALSVCGSYPPPVGPKVAFEYLESSTLSAEEKEKIAKEKIRIPTLHMQGLQDEWAWTGKLLIAKDYELGEGMSEVRETNGGHHYPQPTEITEGMAEWASEVWERVEDDLQR</sequence>
<dbReference type="EMBL" id="MU005765">
    <property type="protein sequence ID" value="KAF2712949.1"/>
    <property type="molecule type" value="Genomic_DNA"/>
</dbReference>
<gene>
    <name evidence="4" type="ORF">K504DRAFT_370500</name>
</gene>
<comment type="similarity">
    <text evidence="1">Belongs to the LovG family.</text>
</comment>
<proteinExistence type="inferred from homology"/>
<feature type="domain" description="Serine hydrolase" evidence="3">
    <location>
        <begin position="12"/>
        <end position="253"/>
    </location>
</feature>
<dbReference type="AlphaFoldDB" id="A0A6G1KJC7"/>
<dbReference type="InterPro" id="IPR029058">
    <property type="entry name" value="AB_hydrolase_fold"/>
</dbReference>
<evidence type="ECO:0000256" key="2">
    <source>
        <dbReference type="ARBA" id="ARBA00022801"/>
    </source>
</evidence>
<dbReference type="SUPFAM" id="SSF53474">
    <property type="entry name" value="alpha/beta-Hydrolases"/>
    <property type="match status" value="1"/>
</dbReference>
<protein>
    <submittedName>
        <fullName evidence="4">Citrinin biosynthesis oxidoreductase-like protein CtnB</fullName>
    </submittedName>
</protein>
<dbReference type="GO" id="GO:0005737">
    <property type="term" value="C:cytoplasm"/>
    <property type="evidence" value="ECO:0007669"/>
    <property type="project" value="TreeGrafter"/>
</dbReference>